<dbReference type="EMBL" id="JAAATY010000041">
    <property type="protein sequence ID" value="NRN70580.1"/>
    <property type="molecule type" value="Genomic_DNA"/>
</dbReference>
<keyword evidence="3" id="KW-1185">Reference proteome</keyword>
<dbReference type="InterPro" id="IPR004401">
    <property type="entry name" value="YbaB/EbfC"/>
</dbReference>
<gene>
    <name evidence="2" type="ORF">GC106_78510</name>
</gene>
<sequence length="165" mass="17751">MTEWSQRLASRIEAIDQAAADNRLRAESYRQMTEELKAVDGTATSPDGMVTVVAGAGGSVKSITFSDATRTTDPALLSKTVMHTIARAQAEAARAQAEVVRRGLGSTELLDRVLAEEEKVFGDAPTPDPGAHSLRRAAPVPVPGQPATTYDDYEDGFDIYQGMRR</sequence>
<dbReference type="Gene3D" id="3.30.1310.10">
    <property type="entry name" value="Nucleoid-associated protein YbaB-like domain"/>
    <property type="match status" value="1"/>
</dbReference>
<reference evidence="2 3" key="1">
    <citation type="submission" date="2020-01" db="EMBL/GenBank/DDBJ databases">
        <title>Kibdelosporangium persica a novel Actinomycetes from a hot desert in Iran.</title>
        <authorList>
            <person name="Safaei N."/>
            <person name="Zaburannyi N."/>
            <person name="Mueller R."/>
            <person name="Wink J."/>
        </authorList>
    </citation>
    <scope>NUCLEOTIDE SEQUENCE [LARGE SCALE GENOMIC DNA]</scope>
    <source>
        <strain evidence="2 3">4NS15</strain>
    </source>
</reference>
<proteinExistence type="predicted"/>
<organism evidence="2 3">
    <name type="scientific">Kibdelosporangium persicum</name>
    <dbReference type="NCBI Taxonomy" id="2698649"/>
    <lineage>
        <taxon>Bacteria</taxon>
        <taxon>Bacillati</taxon>
        <taxon>Actinomycetota</taxon>
        <taxon>Actinomycetes</taxon>
        <taxon>Pseudonocardiales</taxon>
        <taxon>Pseudonocardiaceae</taxon>
        <taxon>Kibdelosporangium</taxon>
    </lineage>
</organism>
<dbReference type="GO" id="GO:0003677">
    <property type="term" value="F:DNA binding"/>
    <property type="evidence" value="ECO:0007669"/>
    <property type="project" value="UniProtKB-KW"/>
</dbReference>
<dbReference type="RefSeq" id="WP_173141711.1">
    <property type="nucleotide sequence ID" value="NZ_CBCSGW010000030.1"/>
</dbReference>
<protein>
    <submittedName>
        <fullName evidence="2">DNA-binding protein YbaB</fullName>
    </submittedName>
</protein>
<dbReference type="Pfam" id="PF02575">
    <property type="entry name" value="YbaB_DNA_bd"/>
    <property type="match status" value="1"/>
</dbReference>
<accession>A0ABX2FIC8</accession>
<feature type="region of interest" description="Disordered" evidence="1">
    <location>
        <begin position="121"/>
        <end position="154"/>
    </location>
</feature>
<keyword evidence="2" id="KW-0238">DNA-binding</keyword>
<dbReference type="InterPro" id="IPR036894">
    <property type="entry name" value="YbaB-like_sf"/>
</dbReference>
<evidence type="ECO:0000256" key="1">
    <source>
        <dbReference type="SAM" id="MobiDB-lite"/>
    </source>
</evidence>
<dbReference type="SUPFAM" id="SSF82607">
    <property type="entry name" value="YbaB-like"/>
    <property type="match status" value="1"/>
</dbReference>
<dbReference type="Proteomes" id="UP000763557">
    <property type="component" value="Unassembled WGS sequence"/>
</dbReference>
<evidence type="ECO:0000313" key="3">
    <source>
        <dbReference type="Proteomes" id="UP000763557"/>
    </source>
</evidence>
<comment type="caution">
    <text evidence="2">The sequence shown here is derived from an EMBL/GenBank/DDBJ whole genome shotgun (WGS) entry which is preliminary data.</text>
</comment>
<evidence type="ECO:0000313" key="2">
    <source>
        <dbReference type="EMBL" id="NRN70580.1"/>
    </source>
</evidence>
<name>A0ABX2FIC8_9PSEU</name>